<dbReference type="EMBL" id="JAGSOV010000053">
    <property type="protein sequence ID" value="MCO1658268.1"/>
    <property type="molecule type" value="Genomic_DNA"/>
</dbReference>
<dbReference type="SMART" id="SM00530">
    <property type="entry name" value="HTH_XRE"/>
    <property type="match status" value="1"/>
</dbReference>
<dbReference type="InterPro" id="IPR001387">
    <property type="entry name" value="Cro/C1-type_HTH"/>
</dbReference>
<keyword evidence="3" id="KW-1185">Reference proteome</keyword>
<evidence type="ECO:0000313" key="3">
    <source>
        <dbReference type="Proteomes" id="UP001165283"/>
    </source>
</evidence>
<dbReference type="Pfam" id="PF13560">
    <property type="entry name" value="HTH_31"/>
    <property type="match status" value="1"/>
</dbReference>
<dbReference type="Proteomes" id="UP001165283">
    <property type="component" value="Unassembled WGS sequence"/>
</dbReference>
<accession>A0ABT1A5I3</accession>
<feature type="domain" description="HTH cro/C1-type" evidence="1">
    <location>
        <begin position="10"/>
        <end position="67"/>
    </location>
</feature>
<sequence length="273" mass="30702">MRRRQLARQLRVLRERAGLTLEAAAPKLDWSASKLSRIENAQQQVDVHGVRSMLDLYRVVGDDWEEILDLCRESRQKGWWRAYGLGDDSYVGFENEATAVLDYTLAYVPGLLQTAEYARAVIRTAEGRMSRERLSNYVAVRLIRQQRLTSSEHPLQLTTVIDEAALHRVVGNPRIHAAQLQHLIRAAAFDAVSLQVLPASVGAHAAMVSPFTILRFTDLGEPDIAYVEHTLGALLMEKKADVHRARLLFDKLRSDALSPADSVDLIRQLAEQS</sequence>
<dbReference type="InterPro" id="IPR043917">
    <property type="entry name" value="DUF5753"/>
</dbReference>
<dbReference type="CDD" id="cd00093">
    <property type="entry name" value="HTH_XRE"/>
    <property type="match status" value="1"/>
</dbReference>
<dbReference type="Pfam" id="PF19054">
    <property type="entry name" value="DUF5753"/>
    <property type="match status" value="1"/>
</dbReference>
<name>A0ABT1A5I3_9PSEU</name>
<reference evidence="2" key="1">
    <citation type="submission" date="2021-04" db="EMBL/GenBank/DDBJ databases">
        <title>Pseudonocardia sp. nov., isolated from sandy soil of mangrove forest.</title>
        <authorList>
            <person name="Zan Z."/>
            <person name="Huang R."/>
            <person name="Liu W."/>
        </authorList>
    </citation>
    <scope>NUCLEOTIDE SEQUENCE</scope>
    <source>
        <strain evidence="2">S2-4</strain>
    </source>
</reference>
<evidence type="ECO:0000259" key="1">
    <source>
        <dbReference type="PROSITE" id="PS50943"/>
    </source>
</evidence>
<dbReference type="SUPFAM" id="SSF47413">
    <property type="entry name" value="lambda repressor-like DNA-binding domains"/>
    <property type="match status" value="1"/>
</dbReference>
<organism evidence="2 3">
    <name type="scientific">Pseudonocardia humida</name>
    <dbReference type="NCBI Taxonomy" id="2800819"/>
    <lineage>
        <taxon>Bacteria</taxon>
        <taxon>Bacillati</taxon>
        <taxon>Actinomycetota</taxon>
        <taxon>Actinomycetes</taxon>
        <taxon>Pseudonocardiales</taxon>
        <taxon>Pseudonocardiaceae</taxon>
        <taxon>Pseudonocardia</taxon>
    </lineage>
</organism>
<dbReference type="PROSITE" id="PS50943">
    <property type="entry name" value="HTH_CROC1"/>
    <property type="match status" value="1"/>
</dbReference>
<dbReference type="InterPro" id="IPR010982">
    <property type="entry name" value="Lambda_DNA-bd_dom_sf"/>
</dbReference>
<dbReference type="RefSeq" id="WP_252442029.1">
    <property type="nucleotide sequence ID" value="NZ_JAGSOV010000053.1"/>
</dbReference>
<evidence type="ECO:0000313" key="2">
    <source>
        <dbReference type="EMBL" id="MCO1658268.1"/>
    </source>
</evidence>
<dbReference type="Gene3D" id="1.10.260.40">
    <property type="entry name" value="lambda repressor-like DNA-binding domains"/>
    <property type="match status" value="1"/>
</dbReference>
<proteinExistence type="predicted"/>
<protein>
    <submittedName>
        <fullName evidence="2">Helix-turn-helix domain-containing protein</fullName>
    </submittedName>
</protein>
<comment type="caution">
    <text evidence="2">The sequence shown here is derived from an EMBL/GenBank/DDBJ whole genome shotgun (WGS) entry which is preliminary data.</text>
</comment>
<gene>
    <name evidence="2" type="ORF">KDL28_24710</name>
</gene>